<comment type="similarity">
    <text evidence="7">Belongs to the class I-like SAM-binding methyltransferase superfamily. rRNA adenine N(6)-methyltransferase family. RsmA subfamily.</text>
</comment>
<dbReference type="PROSITE" id="PS01131">
    <property type="entry name" value="RRNA_A_DIMETH"/>
    <property type="match status" value="1"/>
</dbReference>
<dbReference type="RefSeq" id="WP_008620417.1">
    <property type="nucleotide sequence ID" value="NZ_AONQ01000065.1"/>
</dbReference>
<evidence type="ECO:0000256" key="1">
    <source>
        <dbReference type="ARBA" id="ARBA00022490"/>
    </source>
</evidence>
<dbReference type="InterPro" id="IPR020596">
    <property type="entry name" value="rRNA_Ade_Mease_Trfase_CS"/>
</dbReference>
<dbReference type="PROSITE" id="PS51689">
    <property type="entry name" value="SAM_RNA_A_N6_MT"/>
    <property type="match status" value="1"/>
</dbReference>
<keyword evidence="6 7" id="KW-0694">RNA-binding</keyword>
<dbReference type="CDD" id="cd02440">
    <property type="entry name" value="AdoMet_MTases"/>
    <property type="match status" value="1"/>
</dbReference>
<dbReference type="AlphaFoldDB" id="M3A7H8"/>
<dbReference type="SMART" id="SM00650">
    <property type="entry name" value="rADc"/>
    <property type="match status" value="1"/>
</dbReference>
<dbReference type="Proteomes" id="UP000011744">
    <property type="component" value="Unassembled WGS sequence"/>
</dbReference>
<keyword evidence="3 7" id="KW-0489">Methyltransferase</keyword>
<feature type="binding site" evidence="7 8">
    <location>
        <position position="100"/>
    </location>
    <ligand>
        <name>S-adenosyl-L-methionine</name>
        <dbReference type="ChEBI" id="CHEBI:59789"/>
    </ligand>
</feature>
<feature type="binding site" evidence="7 8">
    <location>
        <position position="119"/>
    </location>
    <ligand>
        <name>S-adenosyl-L-methionine</name>
        <dbReference type="ChEBI" id="CHEBI:59789"/>
    </ligand>
</feature>
<dbReference type="PATRIC" id="fig|1244869.3.peg.3664"/>
<organism evidence="10 11">
    <name type="scientific">Paramagnetospirillum caucaseum</name>
    <dbReference type="NCBI Taxonomy" id="1244869"/>
    <lineage>
        <taxon>Bacteria</taxon>
        <taxon>Pseudomonadati</taxon>
        <taxon>Pseudomonadota</taxon>
        <taxon>Alphaproteobacteria</taxon>
        <taxon>Rhodospirillales</taxon>
        <taxon>Magnetospirillaceae</taxon>
        <taxon>Paramagnetospirillum</taxon>
    </lineage>
</organism>
<evidence type="ECO:0000256" key="2">
    <source>
        <dbReference type="ARBA" id="ARBA00022552"/>
    </source>
</evidence>
<comment type="caution">
    <text evidence="10">The sequence shown here is derived from an EMBL/GenBank/DDBJ whole genome shotgun (WGS) entry which is preliminary data.</text>
</comment>
<reference evidence="10 11" key="1">
    <citation type="journal article" date="2014" name="Genome Announc.">
        <title>Draft Genome Sequence of Magnetospirillum sp. Strain SO-1, a Freshwater Magnetotactic Bacterium Isolated from the Ol'khovka River, Russia.</title>
        <authorList>
            <person name="Grouzdev D.S."/>
            <person name="Dziuba M.V."/>
            <person name="Sukhacheva M.S."/>
            <person name="Mardanov A.V."/>
            <person name="Beletskiy A.V."/>
            <person name="Kuznetsov B.B."/>
            <person name="Skryabin K.G."/>
        </authorList>
    </citation>
    <scope>NUCLEOTIDE SEQUENCE [LARGE SCALE GENOMIC DNA]</scope>
    <source>
        <strain evidence="10 11">SO-1</strain>
    </source>
</reference>
<dbReference type="SUPFAM" id="SSF53335">
    <property type="entry name" value="S-adenosyl-L-methionine-dependent methyltransferases"/>
    <property type="match status" value="1"/>
</dbReference>
<dbReference type="PANTHER" id="PTHR11727:SF7">
    <property type="entry name" value="DIMETHYLADENOSINE TRANSFERASE-RELATED"/>
    <property type="match status" value="1"/>
</dbReference>
<dbReference type="STRING" id="1244869.H261_18330"/>
<dbReference type="NCBIfam" id="TIGR00755">
    <property type="entry name" value="ksgA"/>
    <property type="match status" value="1"/>
</dbReference>
<evidence type="ECO:0000256" key="5">
    <source>
        <dbReference type="ARBA" id="ARBA00022691"/>
    </source>
</evidence>
<feature type="binding site" evidence="7 8">
    <location>
        <position position="74"/>
    </location>
    <ligand>
        <name>S-adenosyl-L-methionine</name>
        <dbReference type="ChEBI" id="CHEBI:59789"/>
    </ligand>
</feature>
<dbReference type="GO" id="GO:0005829">
    <property type="term" value="C:cytosol"/>
    <property type="evidence" value="ECO:0007669"/>
    <property type="project" value="TreeGrafter"/>
</dbReference>
<protein>
    <recommendedName>
        <fullName evidence="7">Ribosomal RNA small subunit methyltransferase A</fullName>
        <ecNumber evidence="7">2.1.1.182</ecNumber>
    </recommendedName>
    <alternativeName>
        <fullName evidence="7">16S rRNA (adenine(1518)-N(6)/adenine(1519)-N(6))-dimethyltransferase</fullName>
    </alternativeName>
    <alternativeName>
        <fullName evidence="7">16S rRNA dimethyladenosine transferase</fullName>
    </alternativeName>
    <alternativeName>
        <fullName evidence="7">16S rRNA dimethylase</fullName>
    </alternativeName>
    <alternativeName>
        <fullName evidence="7">S-adenosylmethionine-6-N', N'-adenosyl(rRNA) dimethyltransferase</fullName>
    </alternativeName>
</protein>
<comment type="function">
    <text evidence="7">Specifically dimethylates two adjacent adenosines (A1518 and A1519) in the loop of a conserved hairpin near the 3'-end of 16S rRNA in the 30S particle. May play a critical role in biogenesis of 30S subunits.</text>
</comment>
<accession>M3A7H8</accession>
<evidence type="ECO:0000313" key="11">
    <source>
        <dbReference type="Proteomes" id="UP000011744"/>
    </source>
</evidence>
<keyword evidence="11" id="KW-1185">Reference proteome</keyword>
<dbReference type="EMBL" id="AONQ01000065">
    <property type="protein sequence ID" value="EME68444.1"/>
    <property type="molecule type" value="Genomic_DNA"/>
</dbReference>
<dbReference type="Pfam" id="PF00398">
    <property type="entry name" value="RrnaAD"/>
    <property type="match status" value="1"/>
</dbReference>
<keyword evidence="4 7" id="KW-0808">Transferase</keyword>
<evidence type="ECO:0000256" key="3">
    <source>
        <dbReference type="ARBA" id="ARBA00022603"/>
    </source>
</evidence>
<feature type="binding site" evidence="7 8">
    <location>
        <position position="27"/>
    </location>
    <ligand>
        <name>S-adenosyl-L-methionine</name>
        <dbReference type="ChEBI" id="CHEBI:59789"/>
    </ligand>
</feature>
<evidence type="ECO:0000256" key="8">
    <source>
        <dbReference type="PROSITE-ProRule" id="PRU01026"/>
    </source>
</evidence>
<name>M3A7H8_9PROT</name>
<proteinExistence type="inferred from homology"/>
<dbReference type="GO" id="GO:0052908">
    <property type="term" value="F:16S rRNA (adenine(1518)-N(6)/adenine(1519)-N(6))-dimethyltransferase activity"/>
    <property type="evidence" value="ECO:0007669"/>
    <property type="project" value="UniProtKB-EC"/>
</dbReference>
<dbReference type="PANTHER" id="PTHR11727">
    <property type="entry name" value="DIMETHYLADENOSINE TRANSFERASE"/>
    <property type="match status" value="1"/>
</dbReference>
<dbReference type="Gene3D" id="1.10.8.100">
    <property type="entry name" value="Ribosomal RNA adenine dimethylase-like, domain 2"/>
    <property type="match status" value="1"/>
</dbReference>
<comment type="catalytic activity">
    <reaction evidence="7">
        <text>adenosine(1518)/adenosine(1519) in 16S rRNA + 4 S-adenosyl-L-methionine = N(6)-dimethyladenosine(1518)/N(6)-dimethyladenosine(1519) in 16S rRNA + 4 S-adenosyl-L-homocysteine + 4 H(+)</text>
        <dbReference type="Rhea" id="RHEA:19609"/>
        <dbReference type="Rhea" id="RHEA-COMP:10232"/>
        <dbReference type="Rhea" id="RHEA-COMP:10233"/>
        <dbReference type="ChEBI" id="CHEBI:15378"/>
        <dbReference type="ChEBI" id="CHEBI:57856"/>
        <dbReference type="ChEBI" id="CHEBI:59789"/>
        <dbReference type="ChEBI" id="CHEBI:74411"/>
        <dbReference type="ChEBI" id="CHEBI:74493"/>
        <dbReference type="EC" id="2.1.1.182"/>
    </reaction>
</comment>
<dbReference type="InterPro" id="IPR023165">
    <property type="entry name" value="rRNA_Ade_diMease-like_C"/>
</dbReference>
<dbReference type="OrthoDB" id="9814755at2"/>
<dbReference type="eggNOG" id="COG0030">
    <property type="taxonomic scope" value="Bacteria"/>
</dbReference>
<dbReference type="InterPro" id="IPR011530">
    <property type="entry name" value="rRNA_adenine_dimethylase"/>
</dbReference>
<gene>
    <name evidence="7" type="primary">rsmA</name>
    <name evidence="7" type="synonym">ksgA</name>
    <name evidence="10" type="ORF">H261_18330</name>
</gene>
<evidence type="ECO:0000313" key="10">
    <source>
        <dbReference type="EMBL" id="EME68444.1"/>
    </source>
</evidence>
<evidence type="ECO:0000256" key="7">
    <source>
        <dbReference type="HAMAP-Rule" id="MF_00607"/>
    </source>
</evidence>
<dbReference type="GO" id="GO:0003723">
    <property type="term" value="F:RNA binding"/>
    <property type="evidence" value="ECO:0007669"/>
    <property type="project" value="UniProtKB-UniRule"/>
</dbReference>
<dbReference type="Gene3D" id="3.40.50.150">
    <property type="entry name" value="Vaccinia Virus protein VP39"/>
    <property type="match status" value="1"/>
</dbReference>
<keyword evidence="2 7" id="KW-0698">rRNA processing</keyword>
<feature type="binding site" evidence="7 8">
    <location>
        <position position="52"/>
    </location>
    <ligand>
        <name>S-adenosyl-L-methionine</name>
        <dbReference type="ChEBI" id="CHEBI:59789"/>
    </ligand>
</feature>
<dbReference type="FunFam" id="1.10.8.100:FF:000001">
    <property type="entry name" value="Ribosomal RNA small subunit methyltransferase A"/>
    <property type="match status" value="1"/>
</dbReference>
<dbReference type="HAMAP" id="MF_00607">
    <property type="entry name" value="16SrRNA_methyltr_A"/>
    <property type="match status" value="1"/>
</dbReference>
<dbReference type="InterPro" id="IPR020598">
    <property type="entry name" value="rRNA_Ade_methylase_Trfase_N"/>
</dbReference>
<dbReference type="InterPro" id="IPR001737">
    <property type="entry name" value="KsgA/Erm"/>
</dbReference>
<feature type="binding site" evidence="7 8">
    <location>
        <position position="25"/>
    </location>
    <ligand>
        <name>S-adenosyl-L-methionine</name>
        <dbReference type="ChEBI" id="CHEBI:59789"/>
    </ligand>
</feature>
<keyword evidence="5 7" id="KW-0949">S-adenosyl-L-methionine</keyword>
<dbReference type="EC" id="2.1.1.182" evidence="7"/>
<keyword evidence="1 7" id="KW-0963">Cytoplasm</keyword>
<evidence type="ECO:0000256" key="4">
    <source>
        <dbReference type="ARBA" id="ARBA00022679"/>
    </source>
</evidence>
<comment type="subcellular location">
    <subcellularLocation>
        <location evidence="7">Cytoplasm</location>
    </subcellularLocation>
</comment>
<dbReference type="InterPro" id="IPR029063">
    <property type="entry name" value="SAM-dependent_MTases_sf"/>
</dbReference>
<evidence type="ECO:0000259" key="9">
    <source>
        <dbReference type="SMART" id="SM00650"/>
    </source>
</evidence>
<evidence type="ECO:0000256" key="6">
    <source>
        <dbReference type="ARBA" id="ARBA00022884"/>
    </source>
</evidence>
<feature type="domain" description="Ribosomal RNA adenine methylase transferase N-terminal" evidence="9">
    <location>
        <begin position="32"/>
        <end position="204"/>
    </location>
</feature>
<sequence length="286" mass="31219">MAELPPLREVIARHGLDARKSLGQHFLFDLNLTGRIARAAGDLSVGSVIEIGPGPGGLTRALLDAGARRVIAIERDDRAIAIQNEIAEAYPGRLEIMAADAMTVDAADLGETPRRIVANLPYNISTALLLGWLRRAEAFERLILMFQKEVVDRLAAPPRSGHYGRLSVITQWRCEVRPLFNVDRRAFTPPPAVTSTVVELVPRPEPLAPAHFATLERVTAAAFGQRRKMLRSSLKALGGAEDLLERTGLAPTARAEEIPVEGFCALARALDARALDAHTLDERQRP</sequence>